<dbReference type="Pfam" id="PF11143">
    <property type="entry name" value="DUF2919"/>
    <property type="match status" value="1"/>
</dbReference>
<evidence type="ECO:0000256" key="1">
    <source>
        <dbReference type="SAM" id="Phobius"/>
    </source>
</evidence>
<dbReference type="InterPro" id="IPR021318">
    <property type="entry name" value="DUF2919"/>
</dbReference>
<evidence type="ECO:0000313" key="2">
    <source>
        <dbReference type="EMBL" id="MFC3023592.1"/>
    </source>
</evidence>
<sequence length="164" mass="19576">MRYYPLEHYDKHGFLKTPIWLWLTWFWLAKAWGVLVMAGATRQNGADILAFCYPIRAHFYYELALGVPVVIMMWWVHFRHPERTVMTKWIHRVTRHVTLLDVIAQVSLSVYYVLQQHGRFEWFNAMSLLLLLWMMLYVCNSRRLKACFEPKDKNKAISPKGDGL</sequence>
<dbReference type="EMBL" id="JBHRSE010000044">
    <property type="protein sequence ID" value="MFC3023592.1"/>
    <property type="molecule type" value="Genomic_DNA"/>
</dbReference>
<evidence type="ECO:0000313" key="3">
    <source>
        <dbReference type="Proteomes" id="UP001595384"/>
    </source>
</evidence>
<keyword evidence="1" id="KW-0812">Transmembrane</keyword>
<dbReference type="RefSeq" id="WP_123015621.1">
    <property type="nucleotide sequence ID" value="NZ_AP024911.1"/>
</dbReference>
<comment type="caution">
    <text evidence="2">The sequence shown here is derived from an EMBL/GenBank/DDBJ whole genome shotgun (WGS) entry which is preliminary data.</text>
</comment>
<proteinExistence type="predicted"/>
<keyword evidence="1" id="KW-1133">Transmembrane helix</keyword>
<keyword evidence="1" id="KW-0472">Membrane</keyword>
<keyword evidence="3" id="KW-1185">Reference proteome</keyword>
<name>A0ABV7C6D8_9VIBR</name>
<gene>
    <name evidence="2" type="ORF">ACFODT_07120</name>
</gene>
<accession>A0ABV7C6D8</accession>
<feature type="transmembrane region" description="Helical" evidence="1">
    <location>
        <begin position="20"/>
        <end position="39"/>
    </location>
</feature>
<feature type="transmembrane region" description="Helical" evidence="1">
    <location>
        <begin position="120"/>
        <end position="139"/>
    </location>
</feature>
<feature type="transmembrane region" description="Helical" evidence="1">
    <location>
        <begin position="59"/>
        <end position="76"/>
    </location>
</feature>
<protein>
    <submittedName>
        <fullName evidence="2">DUF2919 domain-containing protein</fullName>
    </submittedName>
</protein>
<dbReference type="Proteomes" id="UP001595384">
    <property type="component" value="Unassembled WGS sequence"/>
</dbReference>
<organism evidence="2 3">
    <name type="scientific">Vibrio zhugei</name>
    <dbReference type="NCBI Taxonomy" id="2479546"/>
    <lineage>
        <taxon>Bacteria</taxon>
        <taxon>Pseudomonadati</taxon>
        <taxon>Pseudomonadota</taxon>
        <taxon>Gammaproteobacteria</taxon>
        <taxon>Vibrionales</taxon>
        <taxon>Vibrionaceae</taxon>
        <taxon>Vibrio</taxon>
    </lineage>
</organism>
<reference evidence="3" key="1">
    <citation type="journal article" date="2019" name="Int. J. Syst. Evol. Microbiol.">
        <title>The Global Catalogue of Microorganisms (GCM) 10K type strain sequencing project: providing services to taxonomists for standard genome sequencing and annotation.</title>
        <authorList>
            <consortium name="The Broad Institute Genomics Platform"/>
            <consortium name="The Broad Institute Genome Sequencing Center for Infectious Disease"/>
            <person name="Wu L."/>
            <person name="Ma J."/>
        </authorList>
    </citation>
    <scope>NUCLEOTIDE SEQUENCE [LARGE SCALE GENOMIC DNA]</scope>
    <source>
        <strain evidence="3">KCTC 62784</strain>
    </source>
</reference>